<dbReference type="Pfam" id="PF03407">
    <property type="entry name" value="Nucleotid_trans"/>
    <property type="match status" value="1"/>
</dbReference>
<reference evidence="2" key="1">
    <citation type="submission" date="2021-01" db="UniProtKB">
        <authorList>
            <consortium name="EnsemblPlants"/>
        </authorList>
    </citation>
    <scope>IDENTIFICATION</scope>
</reference>
<proteinExistence type="predicted"/>
<organism evidence="2 3">
    <name type="scientific">Kalanchoe fedtschenkoi</name>
    <name type="common">Lavender scallops</name>
    <name type="synonym">South American air plant</name>
    <dbReference type="NCBI Taxonomy" id="63787"/>
    <lineage>
        <taxon>Eukaryota</taxon>
        <taxon>Viridiplantae</taxon>
        <taxon>Streptophyta</taxon>
        <taxon>Embryophyta</taxon>
        <taxon>Tracheophyta</taxon>
        <taxon>Spermatophyta</taxon>
        <taxon>Magnoliopsida</taxon>
        <taxon>eudicotyledons</taxon>
        <taxon>Gunneridae</taxon>
        <taxon>Pentapetalae</taxon>
        <taxon>Saxifragales</taxon>
        <taxon>Crassulaceae</taxon>
        <taxon>Kalanchoe</taxon>
    </lineage>
</organism>
<dbReference type="InterPro" id="IPR005069">
    <property type="entry name" value="Nucl-diP-sugar_transferase"/>
</dbReference>
<accession>A0A7N0TG22</accession>
<dbReference type="Gramene" id="Kaladp0036s0176.1.v1.1">
    <property type="protein sequence ID" value="Kaladp0036s0176.1.v1.1"/>
    <property type="gene ID" value="Kaladp0036s0176.v1.1"/>
</dbReference>
<keyword evidence="3" id="KW-1185">Reference proteome</keyword>
<dbReference type="EnsemblPlants" id="Kaladp0036s0176.1.v1.1">
    <property type="protein sequence ID" value="Kaladp0036s0176.1.v1.1"/>
    <property type="gene ID" value="Kaladp0036s0176.v1.1"/>
</dbReference>
<sequence>MRQLGVIMVGPANSLTLHGEDDEDVGDAAVDSTNECEGDQLNNVLKDAAMEDKTVILTTLNDAWAAPGSIFDLFLESFNIGDDTGRLLNHLAVIALDQKAYKRCLVVHGRCYALVAPQGVDFSPPASYMNDEYLKMMWRRTDFLHTVLELGYNFVFTDTDIMWFRNPFPRFYEDADFQIACDHFTGDPDDINNWPNGGYKFVRANSKTIEFYRFWYSSRETYPGMNEQDVLNLIKSGPFVSQIGLKMKFLSTAYFGGLCEPSEDLNLVCTMHVNCCIGLENKIADLKVMLDDWRQYTASSDDVRKSSPLSWHVPRNCSL</sequence>
<dbReference type="InterPro" id="IPR044821">
    <property type="entry name" value="At1g28695/At4g15970-like"/>
</dbReference>
<dbReference type="PANTHER" id="PTHR46038:SF58">
    <property type="entry name" value="GLYCOSYLTRANSFERASE"/>
    <property type="match status" value="1"/>
</dbReference>
<feature type="domain" description="Nucleotide-diphospho-sugar transferase" evidence="1">
    <location>
        <begin position="87"/>
        <end position="286"/>
    </location>
</feature>
<name>A0A7N0TG22_KALFE</name>
<evidence type="ECO:0000313" key="2">
    <source>
        <dbReference type="EnsemblPlants" id="Kaladp0036s0176.1.v1.1"/>
    </source>
</evidence>
<dbReference type="PANTHER" id="PTHR46038">
    <property type="entry name" value="EXPRESSED PROTEIN-RELATED"/>
    <property type="match status" value="1"/>
</dbReference>
<dbReference type="OMA" id="QIHRHCF"/>
<evidence type="ECO:0000313" key="3">
    <source>
        <dbReference type="Proteomes" id="UP000594263"/>
    </source>
</evidence>
<dbReference type="AlphaFoldDB" id="A0A7N0TG22"/>
<protein>
    <recommendedName>
        <fullName evidence="1">Nucleotide-diphospho-sugar transferase domain-containing protein</fullName>
    </recommendedName>
</protein>
<dbReference type="Proteomes" id="UP000594263">
    <property type="component" value="Unplaced"/>
</dbReference>
<evidence type="ECO:0000259" key="1">
    <source>
        <dbReference type="Pfam" id="PF03407"/>
    </source>
</evidence>